<dbReference type="GO" id="GO:0065002">
    <property type="term" value="P:intracellular protein transmembrane transport"/>
    <property type="evidence" value="ECO:0007669"/>
    <property type="project" value="UniProtKB-UniRule"/>
</dbReference>
<keyword evidence="6 9" id="KW-1133">Transmembrane helix</keyword>
<dbReference type="SUPFAM" id="SSF82866">
    <property type="entry name" value="Multidrug efflux transporter AcrB transmembrane domain"/>
    <property type="match status" value="1"/>
</dbReference>
<feature type="transmembrane region" description="Helical" evidence="9">
    <location>
        <begin position="7"/>
        <end position="25"/>
    </location>
</feature>
<comment type="similarity">
    <text evidence="9">Belongs to the SecD/SecF family. SecD subfamily.</text>
</comment>
<evidence type="ECO:0000256" key="6">
    <source>
        <dbReference type="ARBA" id="ARBA00022989"/>
    </source>
</evidence>
<feature type="transmembrane region" description="Helical" evidence="9">
    <location>
        <begin position="359"/>
        <end position="377"/>
    </location>
</feature>
<dbReference type="NCBIfam" id="TIGR01129">
    <property type="entry name" value="secD"/>
    <property type="match status" value="1"/>
</dbReference>
<dbReference type="Pfam" id="PF07549">
    <property type="entry name" value="Sec_GG"/>
    <property type="match status" value="1"/>
</dbReference>
<evidence type="ECO:0000259" key="11">
    <source>
        <dbReference type="Pfam" id="PF21760"/>
    </source>
</evidence>
<feature type="transmembrane region" description="Helical" evidence="9">
    <location>
        <begin position="382"/>
        <end position="402"/>
    </location>
</feature>
<feature type="domain" description="Protein translocase subunit SecDF P1" evidence="11">
    <location>
        <begin position="136"/>
        <end position="195"/>
    </location>
</feature>
<comment type="subunit">
    <text evidence="9">Forms a complex with SecF. Part of the essential Sec protein translocation apparatus which comprises SecA, SecYEG and auxiliary proteins SecDF. Other proteins may also be involved.</text>
</comment>
<dbReference type="Pfam" id="PF22599">
    <property type="entry name" value="SecDF_P1_head"/>
    <property type="match status" value="1"/>
</dbReference>
<protein>
    <recommendedName>
        <fullName evidence="9">Protein translocase subunit SecD</fullName>
    </recommendedName>
</protein>
<dbReference type="AlphaFoldDB" id="A0A9D2GU80"/>
<evidence type="ECO:0000256" key="3">
    <source>
        <dbReference type="ARBA" id="ARBA00022475"/>
    </source>
</evidence>
<keyword evidence="8 9" id="KW-0472">Membrane</keyword>
<proteinExistence type="inferred from homology"/>
<dbReference type="GO" id="GO:0006605">
    <property type="term" value="P:protein targeting"/>
    <property type="evidence" value="ECO:0007669"/>
    <property type="project" value="UniProtKB-UniRule"/>
</dbReference>
<dbReference type="PANTHER" id="PTHR30081:SF1">
    <property type="entry name" value="PROTEIN TRANSLOCASE SUBUNIT SECD"/>
    <property type="match status" value="1"/>
</dbReference>
<organism evidence="13 14">
    <name type="scientific">Candidatus Mucispirillum faecigallinarum</name>
    <dbReference type="NCBI Taxonomy" id="2838699"/>
    <lineage>
        <taxon>Bacteria</taxon>
        <taxon>Pseudomonadati</taxon>
        <taxon>Deferribacterota</taxon>
        <taxon>Deferribacteres</taxon>
        <taxon>Deferribacterales</taxon>
        <taxon>Mucispirillaceae</taxon>
        <taxon>Mucispirillum</taxon>
    </lineage>
</organism>
<feature type="transmembrane region" description="Helical" evidence="9">
    <location>
        <begin position="408"/>
        <end position="429"/>
    </location>
</feature>
<keyword evidence="3 9" id="KW-1003">Cell membrane</keyword>
<evidence type="ECO:0000256" key="7">
    <source>
        <dbReference type="ARBA" id="ARBA00023010"/>
    </source>
</evidence>
<dbReference type="GO" id="GO:0043952">
    <property type="term" value="P:protein transport by the Sec complex"/>
    <property type="evidence" value="ECO:0007669"/>
    <property type="project" value="UniProtKB-UniRule"/>
</dbReference>
<dbReference type="Gene3D" id="3.30.70.3400">
    <property type="match status" value="2"/>
</dbReference>
<feature type="transmembrane region" description="Helical" evidence="9">
    <location>
        <begin position="450"/>
        <end position="475"/>
    </location>
</feature>
<evidence type="ECO:0000256" key="5">
    <source>
        <dbReference type="ARBA" id="ARBA00022927"/>
    </source>
</evidence>
<evidence type="ECO:0000256" key="1">
    <source>
        <dbReference type="ARBA" id="ARBA00004651"/>
    </source>
</evidence>
<keyword evidence="5 9" id="KW-0653">Protein transport</keyword>
<feature type="domain" description="Protein export membrane protein SecD/SecF C-terminal" evidence="10">
    <location>
        <begin position="340"/>
        <end position="507"/>
    </location>
</feature>
<dbReference type="GO" id="GO:0015450">
    <property type="term" value="F:protein-transporting ATPase activity"/>
    <property type="evidence" value="ECO:0007669"/>
    <property type="project" value="InterPro"/>
</dbReference>
<dbReference type="InterPro" id="IPR054384">
    <property type="entry name" value="SecDF_P1_head"/>
</dbReference>
<feature type="transmembrane region" description="Helical" evidence="9">
    <location>
        <begin position="481"/>
        <end position="505"/>
    </location>
</feature>
<dbReference type="InterPro" id="IPR005791">
    <property type="entry name" value="SecD"/>
</dbReference>
<keyword evidence="2 9" id="KW-0813">Transport</keyword>
<evidence type="ECO:0000256" key="4">
    <source>
        <dbReference type="ARBA" id="ARBA00022692"/>
    </source>
</evidence>
<reference evidence="13" key="1">
    <citation type="journal article" date="2021" name="PeerJ">
        <title>Extensive microbial diversity within the chicken gut microbiome revealed by metagenomics and culture.</title>
        <authorList>
            <person name="Gilroy R."/>
            <person name="Ravi A."/>
            <person name="Getino M."/>
            <person name="Pursley I."/>
            <person name="Horton D.L."/>
            <person name="Alikhan N.F."/>
            <person name="Baker D."/>
            <person name="Gharbi K."/>
            <person name="Hall N."/>
            <person name="Watson M."/>
            <person name="Adriaenssens E.M."/>
            <person name="Foster-Nyarko E."/>
            <person name="Jarju S."/>
            <person name="Secka A."/>
            <person name="Antonio M."/>
            <person name="Oren A."/>
            <person name="Chaudhuri R.R."/>
            <person name="La Ragione R."/>
            <person name="Hildebrand F."/>
            <person name="Pallen M.J."/>
        </authorList>
    </citation>
    <scope>NUCLEOTIDE SEQUENCE</scope>
    <source>
        <strain evidence="13">ChiW4-1371</strain>
    </source>
</reference>
<dbReference type="Pfam" id="PF21760">
    <property type="entry name" value="SecD_1st"/>
    <property type="match status" value="1"/>
</dbReference>
<evidence type="ECO:0000256" key="2">
    <source>
        <dbReference type="ARBA" id="ARBA00022448"/>
    </source>
</evidence>
<dbReference type="InterPro" id="IPR048631">
    <property type="entry name" value="SecD_1st"/>
</dbReference>
<evidence type="ECO:0000313" key="13">
    <source>
        <dbReference type="EMBL" id="HIZ90103.1"/>
    </source>
</evidence>
<dbReference type="FunFam" id="1.20.1640.10:FF:000004">
    <property type="entry name" value="Protein translocase subunit SecD"/>
    <property type="match status" value="1"/>
</dbReference>
<dbReference type="PANTHER" id="PTHR30081">
    <property type="entry name" value="PROTEIN-EXPORT MEMBRANE PROTEIN SEC"/>
    <property type="match status" value="1"/>
</dbReference>
<comment type="function">
    <text evidence="9">Part of the Sec protein translocase complex. Interacts with the SecYEG preprotein conducting channel. SecDF uses the proton motive force (PMF) to complete protein translocation after the ATP-dependent function of SecA.</text>
</comment>
<feature type="domain" description="SecDF P1 head subdomain" evidence="12">
    <location>
        <begin position="232"/>
        <end position="336"/>
    </location>
</feature>
<dbReference type="Gene3D" id="3.30.1360.200">
    <property type="match status" value="1"/>
</dbReference>
<keyword evidence="4 9" id="KW-0812">Transmembrane</keyword>
<evidence type="ECO:0000259" key="10">
    <source>
        <dbReference type="Pfam" id="PF02355"/>
    </source>
</evidence>
<comment type="caution">
    <text evidence="13">The sequence shown here is derived from an EMBL/GenBank/DDBJ whole genome shotgun (WGS) entry which is preliminary data.</text>
</comment>
<name>A0A9D2GU80_9BACT</name>
<sequence length="519" mass="56645">MSLTFRWILIVLVLGWAIYAIIPLSEKINLGLDLQGGMHIVLSVDTDKAIEGKIDNAVTQIRKDLQSEQLEYTFVRKQNVFNVSVGLSDAADRQKVVDTVEKNYPYLTQVGLDDNDKTILFGIKRADETRWRQDAVDQSIEVLRNRIDEFGVAEPLIQKQGDNKIVVQLPGLENPDDALNLIGKTAVLTFHLVDDNVTSEEIKAGVKLRPYDAVELPYRMTDPVTGNVISNDVKMVVKSEPVLTGSYLMDAEVMVSPQDNRPYVAIKFDPTGAKIFEDITRNNLQKNLAIVLDGTIYSAPTIQTVISGGEASITGNFTFKEANNLAIVLKAGSLPAPVTVAENRTVGASLGDDSIKSGVTASIIGFILIVLFIGIYYRLSGVVANIALVLNLLLILAVLAQFKATLTLPGIAGIMLTLGMAVDANVLIFERVREELRRGRTVSNAIDIGYSKALSAIIDSNLTSLIAAVVLFQFGTGPIKGFAITLSVGLIASMFTAIFVTRTIFMSFMYKRTIKKLSI</sequence>
<dbReference type="HAMAP" id="MF_01463_B">
    <property type="entry name" value="SecD_B"/>
    <property type="match status" value="1"/>
</dbReference>
<accession>A0A9D2GU80</accession>
<dbReference type="InterPro" id="IPR022813">
    <property type="entry name" value="SecD/SecF_arch_bac"/>
</dbReference>
<dbReference type="InterPro" id="IPR022646">
    <property type="entry name" value="SecD/SecF_CS"/>
</dbReference>
<dbReference type="GO" id="GO:0005886">
    <property type="term" value="C:plasma membrane"/>
    <property type="evidence" value="ECO:0007669"/>
    <property type="project" value="UniProtKB-SubCell"/>
</dbReference>
<dbReference type="NCBIfam" id="TIGR00916">
    <property type="entry name" value="2A0604s01"/>
    <property type="match status" value="1"/>
</dbReference>
<evidence type="ECO:0000313" key="14">
    <source>
        <dbReference type="Proteomes" id="UP000824176"/>
    </source>
</evidence>
<keyword evidence="7 9" id="KW-0811">Translocation</keyword>
<dbReference type="Pfam" id="PF02355">
    <property type="entry name" value="SecD_SecF_C"/>
    <property type="match status" value="1"/>
</dbReference>
<dbReference type="InterPro" id="IPR048634">
    <property type="entry name" value="SecD_SecF_C"/>
</dbReference>
<dbReference type="EMBL" id="DXAQ01000136">
    <property type="protein sequence ID" value="HIZ90103.1"/>
    <property type="molecule type" value="Genomic_DNA"/>
</dbReference>
<gene>
    <name evidence="9 13" type="primary">secD</name>
    <name evidence="13" type="ORF">H9804_09150</name>
</gene>
<evidence type="ECO:0000256" key="8">
    <source>
        <dbReference type="ARBA" id="ARBA00023136"/>
    </source>
</evidence>
<dbReference type="InterPro" id="IPR055344">
    <property type="entry name" value="SecD_SecF_C_bact"/>
</dbReference>
<dbReference type="Proteomes" id="UP000824176">
    <property type="component" value="Unassembled WGS sequence"/>
</dbReference>
<evidence type="ECO:0000259" key="12">
    <source>
        <dbReference type="Pfam" id="PF22599"/>
    </source>
</evidence>
<reference evidence="13" key="2">
    <citation type="submission" date="2021-04" db="EMBL/GenBank/DDBJ databases">
        <authorList>
            <person name="Gilroy R."/>
        </authorList>
    </citation>
    <scope>NUCLEOTIDE SEQUENCE</scope>
    <source>
        <strain evidence="13">ChiW4-1371</strain>
    </source>
</reference>
<evidence type="ECO:0000256" key="9">
    <source>
        <dbReference type="HAMAP-Rule" id="MF_01463"/>
    </source>
</evidence>
<dbReference type="Gene3D" id="1.20.1640.10">
    <property type="entry name" value="Multidrug efflux transporter AcrB transmembrane domain"/>
    <property type="match status" value="1"/>
</dbReference>
<comment type="subcellular location">
    <subcellularLocation>
        <location evidence="1 9">Cell membrane</location>
        <topology evidence="1 9">Multi-pass membrane protein</topology>
    </subcellularLocation>
</comment>